<dbReference type="Proteomes" id="UP001596513">
    <property type="component" value="Unassembled WGS sequence"/>
</dbReference>
<name>A0ABW2U724_9BACT</name>
<proteinExistence type="predicted"/>
<comment type="caution">
    <text evidence="1">The sequence shown here is derived from an EMBL/GenBank/DDBJ whole genome shotgun (WGS) entry which is preliminary data.</text>
</comment>
<evidence type="ECO:0000313" key="2">
    <source>
        <dbReference type="Proteomes" id="UP001596513"/>
    </source>
</evidence>
<keyword evidence="2" id="KW-1185">Reference proteome</keyword>
<dbReference type="RefSeq" id="WP_380204823.1">
    <property type="nucleotide sequence ID" value="NZ_JBHTEK010000001.1"/>
</dbReference>
<organism evidence="1 2">
    <name type="scientific">Hymenobacter humi</name>
    <dbReference type="NCBI Taxonomy" id="1411620"/>
    <lineage>
        <taxon>Bacteria</taxon>
        <taxon>Pseudomonadati</taxon>
        <taxon>Bacteroidota</taxon>
        <taxon>Cytophagia</taxon>
        <taxon>Cytophagales</taxon>
        <taxon>Hymenobacteraceae</taxon>
        <taxon>Hymenobacter</taxon>
    </lineage>
</organism>
<protein>
    <submittedName>
        <fullName evidence="1">Uncharacterized protein</fullName>
    </submittedName>
</protein>
<evidence type="ECO:0000313" key="1">
    <source>
        <dbReference type="EMBL" id="MFC7669313.1"/>
    </source>
</evidence>
<sequence>MNPTLNPEITFNNQLIRCECTGTCTGHNITYHSGVTSVVGTVSFGPAQEVTELNEAWKNMRHIAVGMRRTAADALGLWEGEAGPLSEEDQLEVKKLLQEICDTTWPIPGFTS</sequence>
<dbReference type="EMBL" id="JBHTEK010000001">
    <property type="protein sequence ID" value="MFC7669313.1"/>
    <property type="molecule type" value="Genomic_DNA"/>
</dbReference>
<accession>A0ABW2U724</accession>
<reference evidence="2" key="1">
    <citation type="journal article" date="2019" name="Int. J. Syst. Evol. Microbiol.">
        <title>The Global Catalogue of Microorganisms (GCM) 10K type strain sequencing project: providing services to taxonomists for standard genome sequencing and annotation.</title>
        <authorList>
            <consortium name="The Broad Institute Genomics Platform"/>
            <consortium name="The Broad Institute Genome Sequencing Center for Infectious Disease"/>
            <person name="Wu L."/>
            <person name="Ma J."/>
        </authorList>
    </citation>
    <scope>NUCLEOTIDE SEQUENCE [LARGE SCALE GENOMIC DNA]</scope>
    <source>
        <strain evidence="2">JCM 19635</strain>
    </source>
</reference>
<gene>
    <name evidence="1" type="ORF">ACFQT0_19590</name>
</gene>